<evidence type="ECO:0000313" key="2">
    <source>
        <dbReference type="EMBL" id="CTQ77887.1"/>
    </source>
</evidence>
<dbReference type="Proteomes" id="UP000049983">
    <property type="component" value="Unassembled WGS sequence"/>
</dbReference>
<keyword evidence="1" id="KW-0812">Transmembrane</keyword>
<reference evidence="3" key="1">
    <citation type="submission" date="2015-07" db="EMBL/GenBank/DDBJ databases">
        <authorList>
            <person name="Rodrigo-Torres Lidia"/>
            <person name="Arahal R.David."/>
        </authorList>
    </citation>
    <scope>NUCLEOTIDE SEQUENCE [LARGE SCALE GENOMIC DNA]</scope>
    <source>
        <strain evidence="3">CECT 5096</strain>
    </source>
</reference>
<sequence>MRNSEQVRLALFCWSLSALVVVFGGYILQQHVVLALQTGMHFGQRSGFVEQASEPWSFWTSILLFGSIGTGIVIAGLAYPVSMLLSWFRKDRREH</sequence>
<protein>
    <submittedName>
        <fullName evidence="2">Uncharacterized protein</fullName>
    </submittedName>
</protein>
<dbReference type="EMBL" id="CXWC01000014">
    <property type="protein sequence ID" value="CTQ77887.1"/>
    <property type="molecule type" value="Genomic_DNA"/>
</dbReference>
<evidence type="ECO:0000256" key="1">
    <source>
        <dbReference type="SAM" id="Phobius"/>
    </source>
</evidence>
<proteinExistence type="predicted"/>
<keyword evidence="1" id="KW-1133">Transmembrane helix</keyword>
<accession>A0A0M7AZQ8</accession>
<name>A0A0M7AZQ8_9HYPH</name>
<dbReference type="AlphaFoldDB" id="A0A0M7AZQ8"/>
<feature type="transmembrane region" description="Helical" evidence="1">
    <location>
        <begin position="59"/>
        <end position="88"/>
    </location>
</feature>
<organism evidence="2 3">
    <name type="scientific">Roseibium album</name>
    <dbReference type="NCBI Taxonomy" id="311410"/>
    <lineage>
        <taxon>Bacteria</taxon>
        <taxon>Pseudomonadati</taxon>
        <taxon>Pseudomonadota</taxon>
        <taxon>Alphaproteobacteria</taxon>
        <taxon>Hyphomicrobiales</taxon>
        <taxon>Stappiaceae</taxon>
        <taxon>Roseibium</taxon>
    </lineage>
</organism>
<gene>
    <name evidence="2" type="ORF">LA5096_05336</name>
</gene>
<evidence type="ECO:0000313" key="3">
    <source>
        <dbReference type="Proteomes" id="UP000049983"/>
    </source>
</evidence>
<keyword evidence="1" id="KW-0472">Membrane</keyword>
<keyword evidence="3" id="KW-1185">Reference proteome</keyword>